<dbReference type="InterPro" id="IPR035223">
    <property type="entry name" value="DUF5335"/>
</dbReference>
<protein>
    <submittedName>
        <fullName evidence="1">ADP-ribose pyrophosphatase</fullName>
    </submittedName>
</protein>
<dbReference type="Proteomes" id="UP000249467">
    <property type="component" value="Unassembled WGS sequence"/>
</dbReference>
<accession>A0A2W4XY12</accession>
<dbReference type="Pfam" id="PF17269">
    <property type="entry name" value="DUF5335"/>
    <property type="match status" value="1"/>
</dbReference>
<evidence type="ECO:0000313" key="2">
    <source>
        <dbReference type="Proteomes" id="UP000249467"/>
    </source>
</evidence>
<organism evidence="1 2">
    <name type="scientific">Pseudanabaena frigida</name>
    <dbReference type="NCBI Taxonomy" id="945775"/>
    <lineage>
        <taxon>Bacteria</taxon>
        <taxon>Bacillati</taxon>
        <taxon>Cyanobacteriota</taxon>
        <taxon>Cyanophyceae</taxon>
        <taxon>Pseudanabaenales</taxon>
        <taxon>Pseudanabaenaceae</taxon>
        <taxon>Pseudanabaena</taxon>
    </lineage>
</organism>
<dbReference type="AlphaFoldDB" id="A0A2W4XY12"/>
<gene>
    <name evidence="1" type="ORF">DCF19_22230</name>
</gene>
<reference evidence="1 2" key="2">
    <citation type="submission" date="2018-06" db="EMBL/GenBank/DDBJ databases">
        <title>Metagenomic assembly of (sub)arctic Cyanobacteria and their associated microbiome from non-axenic cultures.</title>
        <authorList>
            <person name="Baurain D."/>
        </authorList>
    </citation>
    <scope>NUCLEOTIDE SEQUENCE [LARGE SCALE GENOMIC DNA]</scope>
    <source>
        <strain evidence="1">ULC066bin1</strain>
    </source>
</reference>
<sequence length="117" mass="12989">MMNKIDLNVSVPVEKWGEFFDRFSIGNLGRHISIENMDPELGDRELIKNAPLLAMIYDRPGKGDNLQIEVGKEQMTYGHTIESPTEVSTGQNSNGEIIAMCIASAAGRKTLVKLEPR</sequence>
<comment type="caution">
    <text evidence="1">The sequence shown here is derived from an EMBL/GenBank/DDBJ whole genome shotgun (WGS) entry which is preliminary data.</text>
</comment>
<evidence type="ECO:0000313" key="1">
    <source>
        <dbReference type="EMBL" id="PZO36148.1"/>
    </source>
</evidence>
<proteinExistence type="predicted"/>
<name>A0A2W4XY12_9CYAN</name>
<reference evidence="1 2" key="1">
    <citation type="submission" date="2018-04" db="EMBL/GenBank/DDBJ databases">
        <authorList>
            <person name="Go L.Y."/>
            <person name="Mitchell J.A."/>
        </authorList>
    </citation>
    <scope>NUCLEOTIDE SEQUENCE [LARGE SCALE GENOMIC DNA]</scope>
    <source>
        <strain evidence="1">ULC066bin1</strain>
    </source>
</reference>
<dbReference type="EMBL" id="QBML01000044">
    <property type="protein sequence ID" value="PZO36148.1"/>
    <property type="molecule type" value="Genomic_DNA"/>
</dbReference>